<dbReference type="CDD" id="cd07981">
    <property type="entry name" value="HFD_TAF12"/>
    <property type="match status" value="1"/>
</dbReference>
<dbReference type="HOGENOM" id="CLU_065640_0_0_1"/>
<evidence type="ECO:0000313" key="11">
    <source>
        <dbReference type="Proteomes" id="UP000000709"/>
    </source>
</evidence>
<dbReference type="KEGG" id="spaa:SPAPADRAFT_59700"/>
<dbReference type="Pfam" id="PF03847">
    <property type="entry name" value="TFIID_20kDa"/>
    <property type="match status" value="1"/>
</dbReference>
<comment type="similarity">
    <text evidence="2">Belongs to the TAF12 family.</text>
</comment>
<feature type="region of interest" description="Disordered" evidence="8">
    <location>
        <begin position="1"/>
        <end position="162"/>
    </location>
</feature>
<gene>
    <name evidence="10" type="ORF">SPAPADRAFT_59700</name>
</gene>
<dbReference type="OrthoDB" id="2193432at2759"/>
<dbReference type="InParanoid" id="G3AHW7"/>
<evidence type="ECO:0000259" key="9">
    <source>
        <dbReference type="Pfam" id="PF03847"/>
    </source>
</evidence>
<feature type="compositionally biased region" description="Low complexity" evidence="8">
    <location>
        <begin position="51"/>
        <end position="74"/>
    </location>
</feature>
<dbReference type="AlphaFoldDB" id="G3AHW7"/>
<keyword evidence="3" id="KW-0805">Transcription regulation</keyword>
<dbReference type="GO" id="GO:0046982">
    <property type="term" value="F:protein heterodimerization activity"/>
    <property type="evidence" value="ECO:0007669"/>
    <property type="project" value="InterPro"/>
</dbReference>
<dbReference type="GO" id="GO:0017025">
    <property type="term" value="F:TBP-class protein binding"/>
    <property type="evidence" value="ECO:0007669"/>
    <property type="project" value="TreeGrafter"/>
</dbReference>
<dbReference type="GO" id="GO:0000124">
    <property type="term" value="C:SAGA complex"/>
    <property type="evidence" value="ECO:0007669"/>
    <property type="project" value="InterPro"/>
</dbReference>
<comment type="subcellular location">
    <subcellularLocation>
        <location evidence="1">Nucleus</location>
    </subcellularLocation>
</comment>
<dbReference type="InterPro" id="IPR009072">
    <property type="entry name" value="Histone-fold"/>
</dbReference>
<dbReference type="InterPro" id="IPR003228">
    <property type="entry name" value="TFIID_TAF12_dom"/>
</dbReference>
<dbReference type="STRING" id="619300.G3AHW7"/>
<evidence type="ECO:0000256" key="1">
    <source>
        <dbReference type="ARBA" id="ARBA00004123"/>
    </source>
</evidence>
<reference evidence="10 11" key="1">
    <citation type="journal article" date="2011" name="Proc. Natl. Acad. Sci. U.S.A.">
        <title>Comparative genomics of xylose-fermenting fungi for enhanced biofuel production.</title>
        <authorList>
            <person name="Wohlbach D.J."/>
            <person name="Kuo A."/>
            <person name="Sato T.K."/>
            <person name="Potts K.M."/>
            <person name="Salamov A.A."/>
            <person name="LaButti K.M."/>
            <person name="Sun H."/>
            <person name="Clum A."/>
            <person name="Pangilinan J.L."/>
            <person name="Lindquist E.A."/>
            <person name="Lucas S."/>
            <person name="Lapidus A."/>
            <person name="Jin M."/>
            <person name="Gunawan C."/>
            <person name="Balan V."/>
            <person name="Dale B.E."/>
            <person name="Jeffries T.W."/>
            <person name="Zinkel R."/>
            <person name="Barry K.W."/>
            <person name="Grigoriev I.V."/>
            <person name="Gasch A.P."/>
        </authorList>
    </citation>
    <scope>NUCLEOTIDE SEQUENCE [LARGE SCALE GENOMIC DNA]</scope>
    <source>
        <strain evidence="11">NRRL Y-27907 / 11-Y1</strain>
    </source>
</reference>
<dbReference type="GO" id="GO:0003677">
    <property type="term" value="F:DNA binding"/>
    <property type="evidence" value="ECO:0007669"/>
    <property type="project" value="TreeGrafter"/>
</dbReference>
<feature type="compositionally biased region" description="Polar residues" evidence="8">
    <location>
        <begin position="123"/>
        <end position="144"/>
    </location>
</feature>
<dbReference type="Proteomes" id="UP000000709">
    <property type="component" value="Unassembled WGS sequence"/>
</dbReference>
<evidence type="ECO:0000256" key="2">
    <source>
        <dbReference type="ARBA" id="ARBA00007530"/>
    </source>
</evidence>
<evidence type="ECO:0000256" key="5">
    <source>
        <dbReference type="ARBA" id="ARBA00023242"/>
    </source>
</evidence>
<keyword evidence="5" id="KW-0539">Nucleus</keyword>
<accession>G3AHW7</accession>
<evidence type="ECO:0000256" key="8">
    <source>
        <dbReference type="SAM" id="MobiDB-lite"/>
    </source>
</evidence>
<feature type="compositionally biased region" description="Low complexity" evidence="8">
    <location>
        <begin position="148"/>
        <end position="162"/>
    </location>
</feature>
<dbReference type="GO" id="GO:0005669">
    <property type="term" value="C:transcription factor TFIID complex"/>
    <property type="evidence" value="ECO:0007669"/>
    <property type="project" value="InterPro"/>
</dbReference>
<organism evidence="11">
    <name type="scientific">Spathaspora passalidarum (strain NRRL Y-27907 / 11-Y1)</name>
    <dbReference type="NCBI Taxonomy" id="619300"/>
    <lineage>
        <taxon>Eukaryota</taxon>
        <taxon>Fungi</taxon>
        <taxon>Dikarya</taxon>
        <taxon>Ascomycota</taxon>
        <taxon>Saccharomycotina</taxon>
        <taxon>Pichiomycetes</taxon>
        <taxon>Debaryomycetaceae</taxon>
        <taxon>Spathaspora</taxon>
    </lineage>
</organism>
<feature type="domain" description="Transcription initiation factor TFIID subunit 12" evidence="9">
    <location>
        <begin position="248"/>
        <end position="319"/>
    </location>
</feature>
<keyword evidence="4" id="KW-0804">Transcription</keyword>
<evidence type="ECO:0000313" key="10">
    <source>
        <dbReference type="EMBL" id="EGW34281.1"/>
    </source>
</evidence>
<feature type="compositionally biased region" description="Low complexity" evidence="8">
    <location>
        <begin position="1"/>
        <end position="33"/>
    </location>
</feature>
<proteinExistence type="inferred from homology"/>
<dbReference type="RefSeq" id="XP_007373865.1">
    <property type="nucleotide sequence ID" value="XM_007373803.1"/>
</dbReference>
<dbReference type="GeneID" id="18873036"/>
<evidence type="ECO:0000256" key="4">
    <source>
        <dbReference type="ARBA" id="ARBA00023163"/>
    </source>
</evidence>
<evidence type="ECO:0000256" key="3">
    <source>
        <dbReference type="ARBA" id="ARBA00023015"/>
    </source>
</evidence>
<dbReference type="PANTHER" id="PTHR12264:SF21">
    <property type="entry name" value="TRANSCRIPTION INITIATION FACTOR TFIID SUBUNIT 12"/>
    <property type="match status" value="1"/>
</dbReference>
<sequence>MQAKRVIQQVPSQSSIPSSVPTPSYQPQSIPTPQQQPQPMPPQGVTNRQTSLTPQSHLHQQQQMPQRAGPQQQGHPSISAPVSVPTATPLSAGPSAVTSSAPGGVATPVVPNSAPAPTMGPSGPTQPTTVPPSSESKGQQTPSKARSKSVTSPGGSSTSSGSGGLFSLQGIIKPAVPSIPISGSVDVKPPTIVTFNSNADTRPTLTGGAANTLSILLDSPAIMKLPTFELADGSASAMEKGSGRVLKKRKLTDLVSTMGVDEGDGKTNIDGNVEELLLDLADEFIHSVTSFACRLAKHRKVDSIDAKDVQLHLERNWNIKIPGYATDEIRSTRRLQPSTSYNQKVQGVEISKAVSDDMTNL</sequence>
<dbReference type="EMBL" id="GL996500">
    <property type="protein sequence ID" value="EGW34281.1"/>
    <property type="molecule type" value="Genomic_DNA"/>
</dbReference>
<protein>
    <recommendedName>
        <fullName evidence="6">TBP-associated factor 12</fullName>
    </recommendedName>
    <alternativeName>
        <fullName evidence="7">Transcription initiation factor TFIID subunit 12</fullName>
    </alternativeName>
</protein>
<dbReference type="InterPro" id="IPR037794">
    <property type="entry name" value="TAF12"/>
</dbReference>
<evidence type="ECO:0000256" key="6">
    <source>
        <dbReference type="ARBA" id="ARBA00075089"/>
    </source>
</evidence>
<dbReference type="eggNOG" id="KOG1142">
    <property type="taxonomic scope" value="Eukaryota"/>
</dbReference>
<keyword evidence="11" id="KW-1185">Reference proteome</keyword>
<dbReference type="PANTHER" id="PTHR12264">
    <property type="entry name" value="TRANSCRIPTION INITIATION FACTOR TFIID SUBUNIT 12"/>
    <property type="match status" value="1"/>
</dbReference>
<dbReference type="GO" id="GO:0051123">
    <property type="term" value="P:RNA polymerase II preinitiation complex assembly"/>
    <property type="evidence" value="ECO:0007669"/>
    <property type="project" value="TreeGrafter"/>
</dbReference>
<dbReference type="Gene3D" id="1.10.20.10">
    <property type="entry name" value="Histone, subunit A"/>
    <property type="match status" value="1"/>
</dbReference>
<evidence type="ECO:0000256" key="7">
    <source>
        <dbReference type="ARBA" id="ARBA00093657"/>
    </source>
</evidence>
<dbReference type="SUPFAM" id="SSF47113">
    <property type="entry name" value="Histone-fold"/>
    <property type="match status" value="1"/>
</dbReference>
<dbReference type="FunFam" id="1.10.20.10:FF:000011">
    <property type="entry name" value="Transcription initiation factor TFIID subunit 12"/>
    <property type="match status" value="1"/>
</dbReference>
<name>G3AHW7_SPAPN</name>